<comment type="subcellular location">
    <subcellularLocation>
        <location evidence="1">Mitochondrion</location>
    </subcellularLocation>
</comment>
<keyword evidence="9" id="KW-1185">Reference proteome</keyword>
<dbReference type="GO" id="GO:0003735">
    <property type="term" value="F:structural constituent of ribosome"/>
    <property type="evidence" value="ECO:0007669"/>
    <property type="project" value="InterPro"/>
</dbReference>
<dbReference type="GeneID" id="63832759"/>
<dbReference type="RefSeq" id="XP_040778648.1">
    <property type="nucleotide sequence ID" value="XM_040915630.1"/>
</dbReference>
<dbReference type="AlphaFoldDB" id="A0A9P5CRM6"/>
<dbReference type="EMBL" id="MU032346">
    <property type="protein sequence ID" value="KAF3767687.1"/>
    <property type="molecule type" value="Genomic_DNA"/>
</dbReference>
<keyword evidence="3" id="KW-0689">Ribosomal protein</keyword>
<proteinExistence type="inferred from homology"/>
<organism evidence="8 9">
    <name type="scientific">Cryphonectria parasitica (strain ATCC 38755 / EP155)</name>
    <dbReference type="NCBI Taxonomy" id="660469"/>
    <lineage>
        <taxon>Eukaryota</taxon>
        <taxon>Fungi</taxon>
        <taxon>Dikarya</taxon>
        <taxon>Ascomycota</taxon>
        <taxon>Pezizomycotina</taxon>
        <taxon>Sordariomycetes</taxon>
        <taxon>Sordariomycetidae</taxon>
        <taxon>Diaporthales</taxon>
        <taxon>Cryphonectriaceae</taxon>
        <taxon>Cryphonectria-Endothia species complex</taxon>
        <taxon>Cryphonectria</taxon>
    </lineage>
</organism>
<evidence type="ECO:0000256" key="2">
    <source>
        <dbReference type="ARBA" id="ARBA00009254"/>
    </source>
</evidence>
<gene>
    <name evidence="8" type="ORF">M406DRAFT_222777</name>
</gene>
<keyword evidence="4" id="KW-0496">Mitochondrion</keyword>
<dbReference type="Pfam" id="PF06984">
    <property type="entry name" value="MRP-L47"/>
    <property type="match status" value="1"/>
</dbReference>
<evidence type="ECO:0000256" key="4">
    <source>
        <dbReference type="ARBA" id="ARBA00023128"/>
    </source>
</evidence>
<reference evidence="8" key="1">
    <citation type="journal article" date="2020" name="Phytopathology">
        <title>Genome sequence of the chestnut blight fungus Cryphonectria parasitica EP155: A fundamental resource for an archetypical invasive plant pathogen.</title>
        <authorList>
            <person name="Crouch J.A."/>
            <person name="Dawe A."/>
            <person name="Aerts A."/>
            <person name="Barry K."/>
            <person name="Churchill A.C.L."/>
            <person name="Grimwood J."/>
            <person name="Hillman B."/>
            <person name="Milgroom M.G."/>
            <person name="Pangilinan J."/>
            <person name="Smith M."/>
            <person name="Salamov A."/>
            <person name="Schmutz J."/>
            <person name="Yadav J."/>
            <person name="Grigoriev I.V."/>
            <person name="Nuss D."/>
        </authorList>
    </citation>
    <scope>NUCLEOTIDE SEQUENCE</scope>
    <source>
        <strain evidence="8">EP155</strain>
    </source>
</reference>
<evidence type="ECO:0000313" key="8">
    <source>
        <dbReference type="EMBL" id="KAF3767687.1"/>
    </source>
</evidence>
<dbReference type="PANTHER" id="PTHR21183:SF18">
    <property type="entry name" value="LARGE RIBOSOMAL SUBUNIT PROTEIN UL29M"/>
    <property type="match status" value="1"/>
</dbReference>
<comment type="similarity">
    <text evidence="2">Belongs to the universal ribosomal protein uL29 family.</text>
</comment>
<dbReference type="InterPro" id="IPR038340">
    <property type="entry name" value="MRP-L47_sf"/>
</dbReference>
<comment type="caution">
    <text evidence="8">The sequence shown here is derived from an EMBL/GenBank/DDBJ whole genome shotgun (WGS) entry which is preliminary data.</text>
</comment>
<keyword evidence="5" id="KW-0687">Ribonucleoprotein</keyword>
<evidence type="ECO:0000256" key="5">
    <source>
        <dbReference type="ARBA" id="ARBA00023274"/>
    </source>
</evidence>
<sequence>RPNRDHNKQRGLSVMRRTGPREVLSVSGLPLPRPISPEQFPAVKTDPNHGLWDFFYSADKPLNTPAEDSKHGRAWNVEELRRKSWDDLHRLWWVCCKERNRISTGNAERKKGGYGYGDVESREREVQVRKTQNAIKHALTERFYAWEDAVKLAEEDPEINFTEDGVQYVP</sequence>
<evidence type="ECO:0000256" key="3">
    <source>
        <dbReference type="ARBA" id="ARBA00022980"/>
    </source>
</evidence>
<protein>
    <recommendedName>
        <fullName evidence="6">Large ribosomal subunit protein uL29m</fullName>
    </recommendedName>
    <alternativeName>
        <fullName evidence="7">54S ribosomal protein L4, mitochondrial</fullName>
    </alternativeName>
</protein>
<dbReference type="PANTHER" id="PTHR21183">
    <property type="entry name" value="RIBOSOMAL PROTEIN L47, MITOCHONDRIAL-RELATED"/>
    <property type="match status" value="1"/>
</dbReference>
<feature type="non-terminal residue" evidence="8">
    <location>
        <position position="170"/>
    </location>
</feature>
<feature type="non-terminal residue" evidence="8">
    <location>
        <position position="1"/>
    </location>
</feature>
<dbReference type="Proteomes" id="UP000803844">
    <property type="component" value="Unassembled WGS sequence"/>
</dbReference>
<evidence type="ECO:0000313" key="9">
    <source>
        <dbReference type="Proteomes" id="UP000803844"/>
    </source>
</evidence>
<dbReference type="GO" id="GO:0032543">
    <property type="term" value="P:mitochondrial translation"/>
    <property type="evidence" value="ECO:0007669"/>
    <property type="project" value="TreeGrafter"/>
</dbReference>
<accession>A0A9P5CRM6</accession>
<dbReference type="GO" id="GO:0005762">
    <property type="term" value="C:mitochondrial large ribosomal subunit"/>
    <property type="evidence" value="ECO:0007669"/>
    <property type="project" value="TreeGrafter"/>
</dbReference>
<evidence type="ECO:0000256" key="6">
    <source>
        <dbReference type="ARBA" id="ARBA00035289"/>
    </source>
</evidence>
<dbReference type="InterPro" id="IPR010729">
    <property type="entry name" value="Ribosomal_uL29_mit"/>
</dbReference>
<evidence type="ECO:0000256" key="1">
    <source>
        <dbReference type="ARBA" id="ARBA00004173"/>
    </source>
</evidence>
<dbReference type="OrthoDB" id="270763at2759"/>
<name>A0A9P5CRM6_CRYP1</name>
<dbReference type="Gene3D" id="6.10.330.20">
    <property type="match status" value="1"/>
</dbReference>
<evidence type="ECO:0000256" key="7">
    <source>
        <dbReference type="ARBA" id="ARBA00035399"/>
    </source>
</evidence>